<dbReference type="EMBL" id="LDAU01000220">
    <property type="protein sequence ID" value="KRW99209.1"/>
    <property type="molecule type" value="Genomic_DNA"/>
</dbReference>
<organism evidence="2 3">
    <name type="scientific">Pseudocohnilembus persalinus</name>
    <name type="common">Ciliate</name>
    <dbReference type="NCBI Taxonomy" id="266149"/>
    <lineage>
        <taxon>Eukaryota</taxon>
        <taxon>Sar</taxon>
        <taxon>Alveolata</taxon>
        <taxon>Ciliophora</taxon>
        <taxon>Intramacronucleata</taxon>
        <taxon>Oligohymenophorea</taxon>
        <taxon>Scuticociliatia</taxon>
        <taxon>Philasterida</taxon>
        <taxon>Pseudocohnilembidae</taxon>
        <taxon>Pseudocohnilembus</taxon>
    </lineage>
</organism>
<evidence type="ECO:0000313" key="3">
    <source>
        <dbReference type="Proteomes" id="UP000054937"/>
    </source>
</evidence>
<feature type="region of interest" description="Disordered" evidence="1">
    <location>
        <begin position="1"/>
        <end position="24"/>
    </location>
</feature>
<protein>
    <submittedName>
        <fullName evidence="2">Uncharacterized protein</fullName>
    </submittedName>
</protein>
<accession>A0A0V0QAF8</accession>
<evidence type="ECO:0000313" key="2">
    <source>
        <dbReference type="EMBL" id="KRW99209.1"/>
    </source>
</evidence>
<reference evidence="2 3" key="1">
    <citation type="journal article" date="2015" name="Sci. Rep.">
        <title>Genome of the facultative scuticociliatosis pathogen Pseudocohnilembus persalinus provides insight into its virulence through horizontal gene transfer.</title>
        <authorList>
            <person name="Xiong J."/>
            <person name="Wang G."/>
            <person name="Cheng J."/>
            <person name="Tian M."/>
            <person name="Pan X."/>
            <person name="Warren A."/>
            <person name="Jiang C."/>
            <person name="Yuan D."/>
            <person name="Miao W."/>
        </authorList>
    </citation>
    <scope>NUCLEOTIDE SEQUENCE [LARGE SCALE GENOMIC DNA]</scope>
    <source>
        <strain evidence="2">36N120E</strain>
    </source>
</reference>
<dbReference type="Proteomes" id="UP000054937">
    <property type="component" value="Unassembled WGS sequence"/>
</dbReference>
<dbReference type="InParanoid" id="A0A0V0QAF8"/>
<sequence length="401" mass="47803">MQKKFSVDNNNQEESDCLSNNSFNDSNLSREISNQDINLNQKDSIDNDNIINNVEKGSFSDHFLQWKQQEKNQEIQKKRMSSQNFVIKNLNQGFKCDTKFEALKNNQLKSNPNILKRARSQHLIVKLDINQLQQNENNQAVKNRFISMAQQQQMLQKQGGVKKYRIYAPSNNLVLDKNDQIIQKNNNNQNSCFFNKNSNSNLDTKIKLKQSIALNEQGVQYFNNNNLNQIDKNERMYQPFQLNQKNQIPYKKSQKLERPNSRDVEQKKSINQNDIIFLQNFNSLTKYNYMSQNNFKSLNSEFLNYNCGQNPKKREENFTIFSRQLSNNNIENTFKNQKVQEQSYIPNIDEIQKQMLHEQIEYERKQKLRELRHEYQRQLKQCVDYNCVFQLKSKQIDQLFQ</sequence>
<proteinExistence type="predicted"/>
<gene>
    <name evidence="2" type="ORF">PPERSA_07452</name>
</gene>
<comment type="caution">
    <text evidence="2">The sequence shown here is derived from an EMBL/GenBank/DDBJ whole genome shotgun (WGS) entry which is preliminary data.</text>
</comment>
<name>A0A0V0QAF8_PSEPJ</name>
<evidence type="ECO:0000256" key="1">
    <source>
        <dbReference type="SAM" id="MobiDB-lite"/>
    </source>
</evidence>
<keyword evidence="3" id="KW-1185">Reference proteome</keyword>
<dbReference type="AlphaFoldDB" id="A0A0V0QAF8"/>